<reference evidence="2" key="2">
    <citation type="submission" date="2023-01" db="EMBL/GenBank/DDBJ databases">
        <title>Gilvimarinus xylanilyticus HB14 isolated from Caulerpa lentillifera aquaculture base in Hainan, China.</title>
        <authorList>
            <person name="Zhang Y.-J."/>
        </authorList>
    </citation>
    <scope>NUCLEOTIDE SEQUENCE</scope>
    <source>
        <strain evidence="2">HB14</strain>
    </source>
</reference>
<feature type="chain" id="PRO_5040813971" evidence="1">
    <location>
        <begin position="19"/>
        <end position="151"/>
    </location>
</feature>
<dbReference type="Pfam" id="PF20101">
    <property type="entry name" value="DUF6491"/>
    <property type="match status" value="1"/>
</dbReference>
<accession>A0A9X2HWE9</accession>
<dbReference type="InterPro" id="IPR045500">
    <property type="entry name" value="DUF6491"/>
</dbReference>
<dbReference type="PROSITE" id="PS51257">
    <property type="entry name" value="PROKAR_LIPOPROTEIN"/>
    <property type="match status" value="1"/>
</dbReference>
<name>A0A9X2HWE9_9GAMM</name>
<protein>
    <submittedName>
        <fullName evidence="2">DUF6491 family protein</fullName>
    </submittedName>
</protein>
<dbReference type="RefSeq" id="WP_253967934.1">
    <property type="nucleotide sequence ID" value="NZ_JAMFTH010000002.1"/>
</dbReference>
<organism evidence="2 3">
    <name type="scientific">Gilvimarinus xylanilyticus</name>
    <dbReference type="NCBI Taxonomy" id="2944139"/>
    <lineage>
        <taxon>Bacteria</taxon>
        <taxon>Pseudomonadati</taxon>
        <taxon>Pseudomonadota</taxon>
        <taxon>Gammaproteobacteria</taxon>
        <taxon>Cellvibrionales</taxon>
        <taxon>Cellvibrionaceae</taxon>
        <taxon>Gilvimarinus</taxon>
    </lineage>
</organism>
<gene>
    <name evidence="2" type="ORF">M6D89_10055</name>
</gene>
<reference evidence="2" key="1">
    <citation type="submission" date="2022-05" db="EMBL/GenBank/DDBJ databases">
        <authorList>
            <person name="Sun H.-N."/>
        </authorList>
    </citation>
    <scope>NUCLEOTIDE SEQUENCE</scope>
    <source>
        <strain evidence="2">HB14</strain>
    </source>
</reference>
<proteinExistence type="predicted"/>
<evidence type="ECO:0000313" key="3">
    <source>
        <dbReference type="Proteomes" id="UP001139319"/>
    </source>
</evidence>
<keyword evidence="1" id="KW-0732">Signal</keyword>
<evidence type="ECO:0000313" key="2">
    <source>
        <dbReference type="EMBL" id="MCP8899643.1"/>
    </source>
</evidence>
<sequence>MVKTTHSLLPLTTTALFAAAITACSTTGGPSTNVSSLLLDATGQNGRACLDVKDIRGYGVLDGDVISINTNREYYLATVLPGCMDLQMSTHAMFKQRFGEICGGGMDSVRTGGDNCTIRNIFEFENRESAFAVHDQVMEKQAELREAARAQ</sequence>
<dbReference type="EMBL" id="JAMFTH010000002">
    <property type="protein sequence ID" value="MCP8899643.1"/>
    <property type="molecule type" value="Genomic_DNA"/>
</dbReference>
<feature type="signal peptide" evidence="1">
    <location>
        <begin position="1"/>
        <end position="18"/>
    </location>
</feature>
<dbReference type="AlphaFoldDB" id="A0A9X2HWE9"/>
<dbReference type="Proteomes" id="UP001139319">
    <property type="component" value="Unassembled WGS sequence"/>
</dbReference>
<evidence type="ECO:0000256" key="1">
    <source>
        <dbReference type="SAM" id="SignalP"/>
    </source>
</evidence>
<comment type="caution">
    <text evidence="2">The sequence shown here is derived from an EMBL/GenBank/DDBJ whole genome shotgun (WGS) entry which is preliminary data.</text>
</comment>
<keyword evidence="3" id="KW-1185">Reference proteome</keyword>